<organism evidence="1 2">
    <name type="scientific">Centaurea solstitialis</name>
    <name type="common">yellow star-thistle</name>
    <dbReference type="NCBI Taxonomy" id="347529"/>
    <lineage>
        <taxon>Eukaryota</taxon>
        <taxon>Viridiplantae</taxon>
        <taxon>Streptophyta</taxon>
        <taxon>Embryophyta</taxon>
        <taxon>Tracheophyta</taxon>
        <taxon>Spermatophyta</taxon>
        <taxon>Magnoliopsida</taxon>
        <taxon>eudicotyledons</taxon>
        <taxon>Gunneridae</taxon>
        <taxon>Pentapetalae</taxon>
        <taxon>asterids</taxon>
        <taxon>campanulids</taxon>
        <taxon>Asterales</taxon>
        <taxon>Asteraceae</taxon>
        <taxon>Carduoideae</taxon>
        <taxon>Cardueae</taxon>
        <taxon>Centaureinae</taxon>
        <taxon>Centaurea</taxon>
    </lineage>
</organism>
<name>A0AA38SM37_9ASTR</name>
<reference evidence="1" key="1">
    <citation type="submission" date="2023-03" db="EMBL/GenBank/DDBJ databases">
        <title>Chromosome-scale reference genome and RAD-based genetic map of yellow starthistle (Centaurea solstitialis) reveal putative structural variation and QTLs associated with invader traits.</title>
        <authorList>
            <person name="Reatini B."/>
            <person name="Cang F.A."/>
            <person name="Jiang Q."/>
            <person name="Mckibben M.T.W."/>
            <person name="Barker M.S."/>
            <person name="Rieseberg L.H."/>
            <person name="Dlugosch K.M."/>
        </authorList>
    </citation>
    <scope>NUCLEOTIDE SEQUENCE</scope>
    <source>
        <strain evidence="1">CAN-66</strain>
        <tissue evidence="1">Leaf</tissue>
    </source>
</reference>
<comment type="caution">
    <text evidence="1">The sequence shown here is derived from an EMBL/GenBank/DDBJ whole genome shotgun (WGS) entry which is preliminary data.</text>
</comment>
<keyword evidence="2" id="KW-1185">Reference proteome</keyword>
<dbReference type="CDD" id="cd09272">
    <property type="entry name" value="RNase_HI_RT_Ty1"/>
    <property type="match status" value="1"/>
</dbReference>
<dbReference type="Proteomes" id="UP001172457">
    <property type="component" value="Chromosome 8"/>
</dbReference>
<accession>A0AA38SM37</accession>
<dbReference type="AlphaFoldDB" id="A0AA38SM37"/>
<proteinExistence type="predicted"/>
<dbReference type="PANTHER" id="PTHR11439">
    <property type="entry name" value="GAG-POL-RELATED RETROTRANSPOSON"/>
    <property type="match status" value="1"/>
</dbReference>
<dbReference type="PANTHER" id="PTHR11439:SF495">
    <property type="entry name" value="REVERSE TRANSCRIPTASE, RNA-DEPENDENT DNA POLYMERASE-RELATED"/>
    <property type="match status" value="1"/>
</dbReference>
<gene>
    <name evidence="1" type="ORF">OSB04_031408</name>
</gene>
<protein>
    <submittedName>
        <fullName evidence="1">Uncharacterized protein</fullName>
    </submittedName>
</protein>
<evidence type="ECO:0000313" key="1">
    <source>
        <dbReference type="EMBL" id="KAJ9538675.1"/>
    </source>
</evidence>
<sequence length="128" mass="14458">MHSCGKDSSCYFVCSLFETGCYSGASLDRKSTLGRCQFFGARLVSWQCKKQTTVSTSTAEAEYVAAAHCCSQVLWIQNQMLDYGITFLNTPVYIDNNSAISIVNNPVKHSKTKHIEIRYHFIRDLNEK</sequence>
<dbReference type="EMBL" id="JARYMX010000008">
    <property type="protein sequence ID" value="KAJ9538675.1"/>
    <property type="molecule type" value="Genomic_DNA"/>
</dbReference>
<evidence type="ECO:0000313" key="2">
    <source>
        <dbReference type="Proteomes" id="UP001172457"/>
    </source>
</evidence>